<dbReference type="OrthoDB" id="4134617at2"/>
<feature type="domain" description="DUF3291" evidence="1">
    <location>
        <begin position="97"/>
        <end position="170"/>
    </location>
</feature>
<dbReference type="InterPro" id="IPR011008">
    <property type="entry name" value="Dimeric_a/b-barrel"/>
</dbReference>
<sequence length="180" mass="19709">MSENSAPQPRPVPASLREFAAGDESDLNVVAPWVGPAVDEETGRLKEPLRKRHLIATSVGWPKPGHEPAAIALNEAILAELYVRPGLLAVTLAISEKNFNSTRSLSIWEDEEALKGFLKSGPHMAAARRVRELMYDWEGANWVSEETLELPTFDDAKAKLDEVRAPGPSSFESYDGDDSA</sequence>
<evidence type="ECO:0000259" key="1">
    <source>
        <dbReference type="Pfam" id="PF11695"/>
    </source>
</evidence>
<comment type="caution">
    <text evidence="2">The sequence shown here is derived from an EMBL/GenBank/DDBJ whole genome shotgun (WGS) entry which is preliminary data.</text>
</comment>
<dbReference type="SUPFAM" id="SSF54909">
    <property type="entry name" value="Dimeric alpha+beta barrel"/>
    <property type="match status" value="1"/>
</dbReference>
<dbReference type="AlphaFoldDB" id="A0A1E5NZY3"/>
<keyword evidence="3" id="KW-1185">Reference proteome</keyword>
<dbReference type="Gene3D" id="3.30.70.100">
    <property type="match status" value="1"/>
</dbReference>
<dbReference type="InterPro" id="IPR021708">
    <property type="entry name" value="DUF3291"/>
</dbReference>
<name>A0A1E5NZY3_9ACTN</name>
<organism evidence="2 3">
    <name type="scientific">Streptomyces subrutilus</name>
    <dbReference type="NCBI Taxonomy" id="36818"/>
    <lineage>
        <taxon>Bacteria</taxon>
        <taxon>Bacillati</taxon>
        <taxon>Actinomycetota</taxon>
        <taxon>Actinomycetes</taxon>
        <taxon>Kitasatosporales</taxon>
        <taxon>Streptomycetaceae</taxon>
        <taxon>Streptomyces</taxon>
    </lineage>
</organism>
<evidence type="ECO:0000313" key="2">
    <source>
        <dbReference type="EMBL" id="OEJ22345.1"/>
    </source>
</evidence>
<protein>
    <recommendedName>
        <fullName evidence="1">DUF3291 domain-containing protein</fullName>
    </recommendedName>
</protein>
<gene>
    <name evidence="2" type="ORF">BGK67_32825</name>
</gene>
<reference evidence="2 3" key="1">
    <citation type="submission" date="2016-08" db="EMBL/GenBank/DDBJ databases">
        <title>The complete genome of Streptomyces subrutilus 10-1-1.</title>
        <authorList>
            <person name="Chen X."/>
        </authorList>
    </citation>
    <scope>NUCLEOTIDE SEQUENCE [LARGE SCALE GENOMIC DNA]</scope>
    <source>
        <strain evidence="2 3">10-1-1</strain>
    </source>
</reference>
<dbReference type="STRING" id="36818.BGK67_32825"/>
<evidence type="ECO:0000313" key="3">
    <source>
        <dbReference type="Proteomes" id="UP000095705"/>
    </source>
</evidence>
<dbReference type="Pfam" id="PF11695">
    <property type="entry name" value="DUF3291"/>
    <property type="match status" value="1"/>
</dbReference>
<dbReference type="Proteomes" id="UP000095705">
    <property type="component" value="Unassembled WGS sequence"/>
</dbReference>
<accession>A0A1E5NZY3</accession>
<dbReference type="EMBL" id="MEHK01000002">
    <property type="protein sequence ID" value="OEJ22345.1"/>
    <property type="molecule type" value="Genomic_DNA"/>
</dbReference>
<proteinExistence type="predicted"/>